<accession>A0A3N4IWG5</accession>
<dbReference type="OrthoDB" id="5410741at2759"/>
<sequence length="247" mass="28778">MVPRAKESLINYKIESCYGGGNPEKYAEGSKESNALQDLSQKDEEHWQRTFPEIASELGIPAACSTLEQIFHSQHNIFQRKTAHKPSLLQDQIEAQLAFAYMAIHIAINIIIFTNEMWVEFNKPHCQWNVSQYRGINANENTLHNKDNEKQPICVMFWGAIVNGVKGPYHIWELETAEGKENYQQIVSKENQMYYEQQEFNHQQAQLPGTWQHGAFTIFNNNIKKLNIEEGRGGYYKHKWRCPEQIF</sequence>
<organism evidence="1 2">
    <name type="scientific">Choiromyces venosus 120613-1</name>
    <dbReference type="NCBI Taxonomy" id="1336337"/>
    <lineage>
        <taxon>Eukaryota</taxon>
        <taxon>Fungi</taxon>
        <taxon>Dikarya</taxon>
        <taxon>Ascomycota</taxon>
        <taxon>Pezizomycotina</taxon>
        <taxon>Pezizomycetes</taxon>
        <taxon>Pezizales</taxon>
        <taxon>Tuberaceae</taxon>
        <taxon>Choiromyces</taxon>
    </lineage>
</organism>
<proteinExistence type="predicted"/>
<protein>
    <submittedName>
        <fullName evidence="1">Uncharacterized protein</fullName>
    </submittedName>
</protein>
<evidence type="ECO:0000313" key="2">
    <source>
        <dbReference type="Proteomes" id="UP000276215"/>
    </source>
</evidence>
<dbReference type="InterPro" id="IPR036397">
    <property type="entry name" value="RNaseH_sf"/>
</dbReference>
<dbReference type="Gene3D" id="3.30.420.10">
    <property type="entry name" value="Ribonuclease H-like superfamily/Ribonuclease H"/>
    <property type="match status" value="1"/>
</dbReference>
<gene>
    <name evidence="1" type="ORF">L873DRAFT_1795552</name>
</gene>
<keyword evidence="2" id="KW-1185">Reference proteome</keyword>
<reference evidence="1 2" key="1">
    <citation type="journal article" date="2018" name="Nat. Ecol. Evol.">
        <title>Pezizomycetes genomes reveal the molecular basis of ectomycorrhizal truffle lifestyle.</title>
        <authorList>
            <person name="Murat C."/>
            <person name="Payen T."/>
            <person name="Noel B."/>
            <person name="Kuo A."/>
            <person name="Morin E."/>
            <person name="Chen J."/>
            <person name="Kohler A."/>
            <person name="Krizsan K."/>
            <person name="Balestrini R."/>
            <person name="Da Silva C."/>
            <person name="Montanini B."/>
            <person name="Hainaut M."/>
            <person name="Levati E."/>
            <person name="Barry K.W."/>
            <person name="Belfiori B."/>
            <person name="Cichocki N."/>
            <person name="Clum A."/>
            <person name="Dockter R.B."/>
            <person name="Fauchery L."/>
            <person name="Guy J."/>
            <person name="Iotti M."/>
            <person name="Le Tacon F."/>
            <person name="Lindquist E.A."/>
            <person name="Lipzen A."/>
            <person name="Malagnac F."/>
            <person name="Mello A."/>
            <person name="Molinier V."/>
            <person name="Miyauchi S."/>
            <person name="Poulain J."/>
            <person name="Riccioni C."/>
            <person name="Rubini A."/>
            <person name="Sitrit Y."/>
            <person name="Splivallo R."/>
            <person name="Traeger S."/>
            <person name="Wang M."/>
            <person name="Zifcakova L."/>
            <person name="Wipf D."/>
            <person name="Zambonelli A."/>
            <person name="Paolocci F."/>
            <person name="Nowrousian M."/>
            <person name="Ottonello S."/>
            <person name="Baldrian P."/>
            <person name="Spatafora J.W."/>
            <person name="Henrissat B."/>
            <person name="Nagy L.G."/>
            <person name="Aury J.M."/>
            <person name="Wincker P."/>
            <person name="Grigoriev I.V."/>
            <person name="Bonfante P."/>
            <person name="Martin F.M."/>
        </authorList>
    </citation>
    <scope>NUCLEOTIDE SEQUENCE [LARGE SCALE GENOMIC DNA]</scope>
    <source>
        <strain evidence="1 2">120613-1</strain>
    </source>
</reference>
<dbReference type="AlphaFoldDB" id="A0A3N4IWG5"/>
<name>A0A3N4IWG5_9PEZI</name>
<dbReference type="EMBL" id="ML120530">
    <property type="protein sequence ID" value="RPA90329.1"/>
    <property type="molecule type" value="Genomic_DNA"/>
</dbReference>
<dbReference type="Proteomes" id="UP000276215">
    <property type="component" value="Unassembled WGS sequence"/>
</dbReference>
<dbReference type="GO" id="GO:0003676">
    <property type="term" value="F:nucleic acid binding"/>
    <property type="evidence" value="ECO:0007669"/>
    <property type="project" value="InterPro"/>
</dbReference>
<evidence type="ECO:0000313" key="1">
    <source>
        <dbReference type="EMBL" id="RPA90329.1"/>
    </source>
</evidence>